<proteinExistence type="predicted"/>
<sequence length="949" mass="105956">MDKVLLVILLISISSSRVLQNQECTSDPETFYDSNGSLMSYATNICLYASCIMDEQCMSGYCRLNQCLDSHLKPAIENTTQNLTCNSTQLLTKKEGNLFTVYAISTNRCDGNSCYCSDQCQSGYCDSLYFECKTLQTPRPEATCNWDTLSCASLTQRTEPTELNNRCNGVPCECDDLCASGYCNLQILECQERPEVPACSIKPNIWCFEQPESTLVGNRCNGVSCECDSQCESGYCNSKDNTCDNSQNEIESKYSCNVTQQKYQCSATFEIEKSIPLLNRCDNVSCFCNDVCESGYCLNNKCSPNQNFSEECNSTVILHSCQDEIQNIGDQTPTLNRCDGVNCECNMMCKSGYCKMNELRGEGVCVKRDINTPKCNQTQIQCDIINVEDYYGIRTTPSLNRCVNTSCNYDYQCESNYCHRTLYKCLDFSLKPEENKYCNQTDFYAVRVEGELQIYLGATNRCIGTQCRCDGQCIEGAICNATSTLCEIGDRSQLVCNETDRICFIDDEYTDTVDRYEFTSNRCLDAQCLCNYQCQSGFCHPYQSTCQDISAAQFLPSCNFTTEICSEPTTNRCVQTRCDCDNQCETGYCDKFCLNKLSLPESCEYRENTCTYDYNKRIAIYSTNRAKCNGVKCRCDSDCQSGICLGNNETVKGQCSNIIPQICNSTTEKRCFNYNNSFEFPTNLCSGVQCKWDGDCQSNYCNQTSMVCSQAIIRTCNESYSYVLGRNYYSGEANSIPSLNRCLQTSCSLDKQCESGLCQNGICTSCNKYPMKTSNLCPLQDCESYDQCLTGVCLNSSCASLTDCNSTLILNGTNTTNRCLNQTCLANSHCQPFADCLDGICAISLLSSEQSEKLSKSTIVIIFVSVASILIGAVIIFALVRYIRHMVQKRKGGKVRKNNINLTTENNLQQKSMPDDLVSSADHSIINAISINKEDTGPKEVDATNALQL</sequence>
<feature type="transmembrane region" description="Helical" evidence="1">
    <location>
        <begin position="859"/>
        <end position="880"/>
    </location>
</feature>
<feature type="signal peptide" evidence="2">
    <location>
        <begin position="1"/>
        <end position="20"/>
    </location>
</feature>
<comment type="caution">
    <text evidence="3">The sequence shown here is derived from an EMBL/GenBank/DDBJ whole genome shotgun (WGS) entry which is preliminary data.</text>
</comment>
<keyword evidence="4" id="KW-1185">Reference proteome</keyword>
<organism evidence="3 4">
    <name type="scientific">Halteria grandinella</name>
    <dbReference type="NCBI Taxonomy" id="5974"/>
    <lineage>
        <taxon>Eukaryota</taxon>
        <taxon>Sar</taxon>
        <taxon>Alveolata</taxon>
        <taxon>Ciliophora</taxon>
        <taxon>Intramacronucleata</taxon>
        <taxon>Spirotrichea</taxon>
        <taxon>Stichotrichia</taxon>
        <taxon>Sporadotrichida</taxon>
        <taxon>Halteriidae</taxon>
        <taxon>Halteria</taxon>
    </lineage>
</organism>
<reference evidence="3" key="1">
    <citation type="submission" date="2019-06" db="EMBL/GenBank/DDBJ databases">
        <authorList>
            <person name="Zheng W."/>
        </authorList>
    </citation>
    <scope>NUCLEOTIDE SEQUENCE</scope>
    <source>
        <strain evidence="3">QDHG01</strain>
    </source>
</reference>
<evidence type="ECO:0000313" key="4">
    <source>
        <dbReference type="Proteomes" id="UP000785679"/>
    </source>
</evidence>
<keyword evidence="1" id="KW-0812">Transmembrane</keyword>
<evidence type="ECO:0000313" key="3">
    <source>
        <dbReference type="EMBL" id="TNV84161.1"/>
    </source>
</evidence>
<protein>
    <submittedName>
        <fullName evidence="3">Uncharacterized protein</fullName>
    </submittedName>
</protein>
<gene>
    <name evidence="3" type="ORF">FGO68_gene12788</name>
</gene>
<keyword evidence="1" id="KW-0472">Membrane</keyword>
<dbReference type="EMBL" id="RRYP01003087">
    <property type="protein sequence ID" value="TNV84161.1"/>
    <property type="molecule type" value="Genomic_DNA"/>
</dbReference>
<keyword evidence="2" id="KW-0732">Signal</keyword>
<keyword evidence="1" id="KW-1133">Transmembrane helix</keyword>
<dbReference type="Proteomes" id="UP000785679">
    <property type="component" value="Unassembled WGS sequence"/>
</dbReference>
<evidence type="ECO:0000256" key="1">
    <source>
        <dbReference type="SAM" id="Phobius"/>
    </source>
</evidence>
<dbReference type="AlphaFoldDB" id="A0A8J8P1Z0"/>
<name>A0A8J8P1Z0_HALGN</name>
<evidence type="ECO:0000256" key="2">
    <source>
        <dbReference type="SAM" id="SignalP"/>
    </source>
</evidence>
<feature type="chain" id="PRO_5035205104" evidence="2">
    <location>
        <begin position="21"/>
        <end position="949"/>
    </location>
</feature>
<accession>A0A8J8P1Z0</accession>